<dbReference type="Proteomes" id="UP000525652">
    <property type="component" value="Unassembled WGS sequence"/>
</dbReference>
<reference evidence="1 2" key="1">
    <citation type="submission" date="2020-07" db="EMBL/GenBank/DDBJ databases">
        <authorList>
            <person name="Feng X."/>
        </authorList>
    </citation>
    <scope>NUCLEOTIDE SEQUENCE [LARGE SCALE GENOMIC DNA]</scope>
    <source>
        <strain evidence="1 2">JCM14086</strain>
    </source>
</reference>
<name>A0A7X1E3Y4_9BACT</name>
<dbReference type="AlphaFoldDB" id="A0A7X1E3Y4"/>
<organism evidence="1 2">
    <name type="scientific">Puniceicoccus vermicola</name>
    <dbReference type="NCBI Taxonomy" id="388746"/>
    <lineage>
        <taxon>Bacteria</taxon>
        <taxon>Pseudomonadati</taxon>
        <taxon>Verrucomicrobiota</taxon>
        <taxon>Opitutia</taxon>
        <taxon>Puniceicoccales</taxon>
        <taxon>Puniceicoccaceae</taxon>
        <taxon>Puniceicoccus</taxon>
    </lineage>
</organism>
<accession>A0A7X1E3Y4</accession>
<dbReference type="EMBL" id="JACHVA010000053">
    <property type="protein sequence ID" value="MBC2601459.1"/>
    <property type="molecule type" value="Genomic_DNA"/>
</dbReference>
<comment type="caution">
    <text evidence="1">The sequence shown here is derived from an EMBL/GenBank/DDBJ whole genome shotgun (WGS) entry which is preliminary data.</text>
</comment>
<proteinExistence type="predicted"/>
<evidence type="ECO:0000313" key="1">
    <source>
        <dbReference type="EMBL" id="MBC2601459.1"/>
    </source>
</evidence>
<gene>
    <name evidence="1" type="ORF">H5P30_06675</name>
</gene>
<evidence type="ECO:0000313" key="2">
    <source>
        <dbReference type="Proteomes" id="UP000525652"/>
    </source>
</evidence>
<keyword evidence="2" id="KW-1185">Reference proteome</keyword>
<sequence length="162" mass="18296">MSRGKNTDRVDLRRLSEIRAGHGALRILFPESDFQGVEFEKMLDFAQRDQTPDIVPAASVVRRLVRWYEDGNPGVACRVLDAGAITGGMLWLQAAVNRVIRDFRRGRPAVLLVTGLCEAVCSPGRRWSRRAERERQENLQILEEQVHQWAKATGTPISLFVA</sequence>
<dbReference type="RefSeq" id="WP_185692172.1">
    <property type="nucleotide sequence ID" value="NZ_JACHVA010000053.1"/>
</dbReference>
<protein>
    <submittedName>
        <fullName evidence="1">Uncharacterized protein</fullName>
    </submittedName>
</protein>